<dbReference type="AlphaFoldDB" id="F4RFY2"/>
<proteinExistence type="predicted"/>
<dbReference type="EMBL" id="GL883100">
    <property type="protein sequence ID" value="EGG08449.1"/>
    <property type="molecule type" value="Genomic_DNA"/>
</dbReference>
<keyword evidence="1" id="KW-0732">Signal</keyword>
<evidence type="ECO:0000256" key="1">
    <source>
        <dbReference type="SAM" id="SignalP"/>
    </source>
</evidence>
<evidence type="ECO:0000313" key="3">
    <source>
        <dbReference type="Proteomes" id="UP000001072"/>
    </source>
</evidence>
<feature type="chain" id="PRO_5003321573" evidence="1">
    <location>
        <begin position="25"/>
        <end position="135"/>
    </location>
</feature>
<reference evidence="3" key="1">
    <citation type="journal article" date="2011" name="Proc. Natl. Acad. Sci. U.S.A.">
        <title>Obligate biotrophy features unraveled by the genomic analysis of rust fungi.</title>
        <authorList>
            <person name="Duplessis S."/>
            <person name="Cuomo C.A."/>
            <person name="Lin Y.-C."/>
            <person name="Aerts A."/>
            <person name="Tisserant E."/>
            <person name="Veneault-Fourrey C."/>
            <person name="Joly D.L."/>
            <person name="Hacquard S."/>
            <person name="Amselem J."/>
            <person name="Cantarel B.L."/>
            <person name="Chiu R."/>
            <person name="Coutinho P.M."/>
            <person name="Feau N."/>
            <person name="Field M."/>
            <person name="Frey P."/>
            <person name="Gelhaye E."/>
            <person name="Goldberg J."/>
            <person name="Grabherr M.G."/>
            <person name="Kodira C.D."/>
            <person name="Kohler A."/>
            <person name="Kuees U."/>
            <person name="Lindquist E.A."/>
            <person name="Lucas S.M."/>
            <person name="Mago R."/>
            <person name="Mauceli E."/>
            <person name="Morin E."/>
            <person name="Murat C."/>
            <person name="Pangilinan J.L."/>
            <person name="Park R."/>
            <person name="Pearson M."/>
            <person name="Quesneville H."/>
            <person name="Rouhier N."/>
            <person name="Sakthikumar S."/>
            <person name="Salamov A.A."/>
            <person name="Schmutz J."/>
            <person name="Selles B."/>
            <person name="Shapiro H."/>
            <person name="Tanguay P."/>
            <person name="Tuskan G.A."/>
            <person name="Henrissat B."/>
            <person name="Van de Peer Y."/>
            <person name="Rouze P."/>
            <person name="Ellis J.G."/>
            <person name="Dodds P.N."/>
            <person name="Schein J.E."/>
            <person name="Zhong S."/>
            <person name="Hamelin R.C."/>
            <person name="Grigoriev I.V."/>
            <person name="Szabo L.J."/>
            <person name="Martin F."/>
        </authorList>
    </citation>
    <scope>NUCLEOTIDE SEQUENCE [LARGE SCALE GENOMIC DNA]</scope>
    <source>
        <strain evidence="3">98AG31 / pathotype 3-4-7</strain>
    </source>
</reference>
<dbReference type="InParanoid" id="F4RFY2"/>
<accession>F4RFY2</accession>
<dbReference type="RefSeq" id="XP_007408035.1">
    <property type="nucleotide sequence ID" value="XM_007407973.1"/>
</dbReference>
<dbReference type="Proteomes" id="UP000001072">
    <property type="component" value="Unassembled WGS sequence"/>
</dbReference>
<protein>
    <submittedName>
        <fullName evidence="2">Secreted protein</fullName>
    </submittedName>
</protein>
<sequence>MLSLVQRVALLAALSFMTLGQVYAHACGPQGTIKIQKKDCFSAMNRLPGTNGQISSKSNPLTAIYRTCKLVLSTEDPKQVIRATKAAIKDGINSDIDSCHGYTSVNLQDDKYPDLAVRMYVGAYNSDPSDETYTG</sequence>
<name>F4RFY2_MELLP</name>
<keyword evidence="3" id="KW-1185">Reference proteome</keyword>
<dbReference type="HOGENOM" id="CLU_1886209_0_0_1"/>
<evidence type="ECO:0000313" key="2">
    <source>
        <dbReference type="EMBL" id="EGG08449.1"/>
    </source>
</evidence>
<dbReference type="GeneID" id="18931813"/>
<dbReference type="OrthoDB" id="10356103at2759"/>
<dbReference type="KEGG" id="mlr:MELLADRAFT_71402"/>
<dbReference type="VEuPathDB" id="FungiDB:MELLADRAFT_71402"/>
<gene>
    <name evidence="2" type="ORF">MELLADRAFT_71402</name>
</gene>
<organism evidence="3">
    <name type="scientific">Melampsora larici-populina (strain 98AG31 / pathotype 3-4-7)</name>
    <name type="common">Poplar leaf rust fungus</name>
    <dbReference type="NCBI Taxonomy" id="747676"/>
    <lineage>
        <taxon>Eukaryota</taxon>
        <taxon>Fungi</taxon>
        <taxon>Dikarya</taxon>
        <taxon>Basidiomycota</taxon>
        <taxon>Pucciniomycotina</taxon>
        <taxon>Pucciniomycetes</taxon>
        <taxon>Pucciniales</taxon>
        <taxon>Melampsoraceae</taxon>
        <taxon>Melampsora</taxon>
    </lineage>
</organism>
<feature type="signal peptide" evidence="1">
    <location>
        <begin position="1"/>
        <end position="24"/>
    </location>
</feature>